<proteinExistence type="predicted"/>
<comment type="caution">
    <text evidence="3">The sequence shown here is derived from an EMBL/GenBank/DDBJ whole genome shotgun (WGS) entry which is preliminary data.</text>
</comment>
<dbReference type="OrthoDB" id="974105at2"/>
<dbReference type="RefSeq" id="WP_123271648.1">
    <property type="nucleotide sequence ID" value="NZ_RJJQ01000011.1"/>
</dbReference>
<feature type="transmembrane region" description="Helical" evidence="1">
    <location>
        <begin position="429"/>
        <end position="458"/>
    </location>
</feature>
<protein>
    <submittedName>
        <fullName evidence="3">ABC transporter</fullName>
    </submittedName>
</protein>
<dbReference type="PANTHER" id="PTHR42698">
    <property type="entry name" value="GTPASE ERA"/>
    <property type="match status" value="1"/>
</dbReference>
<dbReference type="GO" id="GO:0000028">
    <property type="term" value="P:ribosomal small subunit assembly"/>
    <property type="evidence" value="ECO:0007669"/>
    <property type="project" value="TreeGrafter"/>
</dbReference>
<dbReference type="GO" id="GO:0005829">
    <property type="term" value="C:cytosol"/>
    <property type="evidence" value="ECO:0007669"/>
    <property type="project" value="TreeGrafter"/>
</dbReference>
<accession>A0A3M9M730</accession>
<evidence type="ECO:0000256" key="1">
    <source>
        <dbReference type="SAM" id="Phobius"/>
    </source>
</evidence>
<dbReference type="Gene3D" id="3.40.50.300">
    <property type="entry name" value="P-loop containing nucleotide triphosphate hydrolases"/>
    <property type="match status" value="1"/>
</dbReference>
<dbReference type="InterPro" id="IPR005662">
    <property type="entry name" value="GTPase_Era-like"/>
</dbReference>
<keyword evidence="1" id="KW-0472">Membrane</keyword>
<keyword evidence="4" id="KW-1185">Reference proteome</keyword>
<feature type="domain" description="G" evidence="2">
    <location>
        <begin position="66"/>
        <end position="202"/>
    </location>
</feature>
<dbReference type="GO" id="GO:0019843">
    <property type="term" value="F:rRNA binding"/>
    <property type="evidence" value="ECO:0007669"/>
    <property type="project" value="TreeGrafter"/>
</dbReference>
<sequence>MNTDMTTLRGPELATGWDEVITHAEALDEALRAGHGRLPAEAVARAEKVLHKVPARQAIIGGRTVVALAGATGSGKSSLFNALVAEPVSRIGARRPTTSVPTAAVWGDEPSGELLDWLGVGARHQVPVNARRAASLGGLVLLDLPDFDSRVAQHRAEADRVIELADVFVWVTDPQKYADAVLHDEYVKRLARHSAVSLVVLNQIDRLDRAEISQCVDDLRRLLAADGLTDVTILPTSAVRGYGVDDLAGTIASFVQERTAAEQRLLADIRSVAEALQDGVASQEAQLGSAAGDELTDALCRAAGVPAVIDAVRNDYRAQADRQGGWPFIRWVHRVRPAPLRRLRLDGGRLVDASAGESALVRSSLPAPGPAARAAVDVATRKLGRRAGEGLPAAWADAAHEAATPSDDRLHDSLDQAVMRTELRGRSSFWWVAASVVQWLLAAIAVIGLVWLVVLAVLGMARVSASSPTWFGLPIPLLMLVFGVLLGVLLALLARWAATRGADRAAERAGARLRTAVAAVGAEQIVGPVTEVLQEHRETRMALAAAAR</sequence>
<keyword evidence="1" id="KW-1133">Transmembrane helix</keyword>
<dbReference type="InterPro" id="IPR027417">
    <property type="entry name" value="P-loop_NTPase"/>
</dbReference>
<dbReference type="GO" id="GO:0043024">
    <property type="term" value="F:ribosomal small subunit binding"/>
    <property type="evidence" value="ECO:0007669"/>
    <property type="project" value="TreeGrafter"/>
</dbReference>
<dbReference type="InterPro" id="IPR006073">
    <property type="entry name" value="GTP-bd"/>
</dbReference>
<dbReference type="Proteomes" id="UP000271678">
    <property type="component" value="Unassembled WGS sequence"/>
</dbReference>
<dbReference type="Pfam" id="PF01926">
    <property type="entry name" value="MMR_HSR1"/>
    <property type="match status" value="1"/>
</dbReference>
<gene>
    <name evidence="3" type="ORF">EFY87_11655</name>
</gene>
<dbReference type="PANTHER" id="PTHR42698:SF1">
    <property type="entry name" value="GTPASE ERA, MITOCHONDRIAL"/>
    <property type="match status" value="1"/>
</dbReference>
<organism evidence="3 4">
    <name type="scientific">Flexivirga caeni</name>
    <dbReference type="NCBI Taxonomy" id="2294115"/>
    <lineage>
        <taxon>Bacteria</taxon>
        <taxon>Bacillati</taxon>
        <taxon>Actinomycetota</taxon>
        <taxon>Actinomycetes</taxon>
        <taxon>Micrococcales</taxon>
        <taxon>Dermacoccaceae</taxon>
        <taxon>Flexivirga</taxon>
    </lineage>
</organism>
<feature type="transmembrane region" description="Helical" evidence="1">
    <location>
        <begin position="470"/>
        <end position="494"/>
    </location>
</feature>
<evidence type="ECO:0000313" key="3">
    <source>
        <dbReference type="EMBL" id="RNI21332.1"/>
    </source>
</evidence>
<evidence type="ECO:0000259" key="2">
    <source>
        <dbReference type="Pfam" id="PF01926"/>
    </source>
</evidence>
<name>A0A3M9M730_9MICO</name>
<dbReference type="GO" id="GO:0005525">
    <property type="term" value="F:GTP binding"/>
    <property type="evidence" value="ECO:0007669"/>
    <property type="project" value="InterPro"/>
</dbReference>
<evidence type="ECO:0000313" key="4">
    <source>
        <dbReference type="Proteomes" id="UP000271678"/>
    </source>
</evidence>
<reference evidence="3 4" key="1">
    <citation type="submission" date="2018-11" db="EMBL/GenBank/DDBJ databases">
        <title>Draft genome of Simplicispira Flexivirga sp. BO-16.</title>
        <authorList>
            <person name="Im W.T."/>
        </authorList>
    </citation>
    <scope>NUCLEOTIDE SEQUENCE [LARGE SCALE GENOMIC DNA]</scope>
    <source>
        <strain evidence="3 4">BO-16</strain>
    </source>
</reference>
<dbReference type="EMBL" id="RJJQ01000011">
    <property type="protein sequence ID" value="RNI21332.1"/>
    <property type="molecule type" value="Genomic_DNA"/>
</dbReference>
<dbReference type="SUPFAM" id="SSF52540">
    <property type="entry name" value="P-loop containing nucleoside triphosphate hydrolases"/>
    <property type="match status" value="1"/>
</dbReference>
<keyword evidence="1" id="KW-0812">Transmembrane</keyword>
<dbReference type="AlphaFoldDB" id="A0A3M9M730"/>